<organism evidence="9 10">
    <name type="scientific">Polynucleobacter kasalickyi</name>
    <dbReference type="NCBI Taxonomy" id="1938817"/>
    <lineage>
        <taxon>Bacteria</taxon>
        <taxon>Pseudomonadati</taxon>
        <taxon>Pseudomonadota</taxon>
        <taxon>Betaproteobacteria</taxon>
        <taxon>Burkholderiales</taxon>
        <taxon>Burkholderiaceae</taxon>
        <taxon>Polynucleobacter</taxon>
    </lineage>
</organism>
<protein>
    <recommendedName>
        <fullName evidence="8">Cytosine-specific methyltransferase</fullName>
        <ecNumber evidence="8">2.1.1.37</ecNumber>
    </recommendedName>
</protein>
<sequence>MKDKQLFVADFFAGCGGLSFGLELAGFHPAYVNELNKDAIESYLINREYEYPYLRDTAFHCNDIKDLVLNKKLLTNTIKELKNQLNIDVKNGDLDLLVGGPPCQGFSGIGHRRSYSVDKEQLPSNHLYEDMAYVVSVLKPKIFLFENVKGLLSAKWNPDGVKGEIWEDVLSTFKNLKDYQVNFSLVRAKDYGVSQNRPRVLLVGIRNDVYKKSESLIKGIVANGFLPSPTFDACDLEDLLGDLVDDNYENGGFTNKYVKPAATTVQKYFRTTVDGKLLAKGSILTEQEYSKHAPNVLTKFKYMHEHDGKIHESMKTKKFAQRVLPAKWDEKGPTITATSLPDDYVHFSQPRTLTVREWARLQGFPDYYRFAGSRTTGGIRRAGNPREGNFSRELPKYTQIGNAVPVFLAKAVGEHFAKIINKANES</sequence>
<keyword evidence="2 6" id="KW-0808">Transferase</keyword>
<dbReference type="OrthoDB" id="9813719at2"/>
<dbReference type="Pfam" id="PF00145">
    <property type="entry name" value="DNA_methylase"/>
    <property type="match status" value="1"/>
</dbReference>
<dbReference type="GO" id="GO:0009307">
    <property type="term" value="P:DNA restriction-modification system"/>
    <property type="evidence" value="ECO:0007669"/>
    <property type="project" value="UniProtKB-KW"/>
</dbReference>
<dbReference type="PROSITE" id="PS00094">
    <property type="entry name" value="C5_MTASE_1"/>
    <property type="match status" value="1"/>
</dbReference>
<dbReference type="InterPro" id="IPR029063">
    <property type="entry name" value="SAM-dependent_MTases_sf"/>
</dbReference>
<keyword evidence="1 6" id="KW-0489">Methyltransferase</keyword>
<evidence type="ECO:0000256" key="5">
    <source>
        <dbReference type="ARBA" id="ARBA00047422"/>
    </source>
</evidence>
<dbReference type="EC" id="2.1.1.37" evidence="8"/>
<gene>
    <name evidence="9" type="ORF">SAMN06296008_1274</name>
</gene>
<dbReference type="EMBL" id="FWXJ01000027">
    <property type="protein sequence ID" value="SMC88097.1"/>
    <property type="molecule type" value="Genomic_DNA"/>
</dbReference>
<dbReference type="GO" id="GO:0044027">
    <property type="term" value="P:negative regulation of gene expression via chromosomal CpG island methylation"/>
    <property type="evidence" value="ECO:0007669"/>
    <property type="project" value="TreeGrafter"/>
</dbReference>
<dbReference type="Proteomes" id="UP000192708">
    <property type="component" value="Unassembled WGS sequence"/>
</dbReference>
<evidence type="ECO:0000256" key="1">
    <source>
        <dbReference type="ARBA" id="ARBA00022603"/>
    </source>
</evidence>
<dbReference type="InterPro" id="IPR001525">
    <property type="entry name" value="C5_MeTfrase"/>
</dbReference>
<comment type="catalytic activity">
    <reaction evidence="5 8">
        <text>a 2'-deoxycytidine in DNA + S-adenosyl-L-methionine = a 5-methyl-2'-deoxycytidine in DNA + S-adenosyl-L-homocysteine + H(+)</text>
        <dbReference type="Rhea" id="RHEA:13681"/>
        <dbReference type="Rhea" id="RHEA-COMP:11369"/>
        <dbReference type="Rhea" id="RHEA-COMP:11370"/>
        <dbReference type="ChEBI" id="CHEBI:15378"/>
        <dbReference type="ChEBI" id="CHEBI:57856"/>
        <dbReference type="ChEBI" id="CHEBI:59789"/>
        <dbReference type="ChEBI" id="CHEBI:85452"/>
        <dbReference type="ChEBI" id="CHEBI:85454"/>
        <dbReference type="EC" id="2.1.1.37"/>
    </reaction>
</comment>
<dbReference type="NCBIfam" id="TIGR00675">
    <property type="entry name" value="dcm"/>
    <property type="match status" value="1"/>
</dbReference>
<keyword evidence="3 6" id="KW-0949">S-adenosyl-L-methionine</keyword>
<dbReference type="STRING" id="1938817.SAMN06296008_1274"/>
<dbReference type="GO" id="GO:0003886">
    <property type="term" value="F:DNA (cytosine-5-)-methyltransferase activity"/>
    <property type="evidence" value="ECO:0007669"/>
    <property type="project" value="UniProtKB-EC"/>
</dbReference>
<dbReference type="PANTHER" id="PTHR10629">
    <property type="entry name" value="CYTOSINE-SPECIFIC METHYLTRANSFERASE"/>
    <property type="match status" value="1"/>
</dbReference>
<feature type="active site" evidence="6">
    <location>
        <position position="103"/>
    </location>
</feature>
<dbReference type="PROSITE" id="PS51679">
    <property type="entry name" value="SAM_MT_C5"/>
    <property type="match status" value="1"/>
</dbReference>
<accession>A0A1W2CS92</accession>
<dbReference type="PRINTS" id="PR00105">
    <property type="entry name" value="C5METTRFRASE"/>
</dbReference>
<evidence type="ECO:0000313" key="9">
    <source>
        <dbReference type="EMBL" id="SMC88097.1"/>
    </source>
</evidence>
<evidence type="ECO:0000256" key="8">
    <source>
        <dbReference type="RuleBase" id="RU000417"/>
    </source>
</evidence>
<proteinExistence type="inferred from homology"/>
<evidence type="ECO:0000256" key="7">
    <source>
        <dbReference type="RuleBase" id="RU000416"/>
    </source>
</evidence>
<dbReference type="AlphaFoldDB" id="A0A1W2CS92"/>
<dbReference type="GO" id="GO:0003677">
    <property type="term" value="F:DNA binding"/>
    <property type="evidence" value="ECO:0007669"/>
    <property type="project" value="TreeGrafter"/>
</dbReference>
<reference evidence="9 10" key="1">
    <citation type="submission" date="2017-04" db="EMBL/GenBank/DDBJ databases">
        <authorList>
            <person name="Afonso C.L."/>
            <person name="Miller P.J."/>
            <person name="Scott M.A."/>
            <person name="Spackman E."/>
            <person name="Goraichik I."/>
            <person name="Dimitrov K.M."/>
            <person name="Suarez D.L."/>
            <person name="Swayne D.E."/>
        </authorList>
    </citation>
    <scope>NUCLEOTIDE SEQUENCE [LARGE SCALE GENOMIC DNA]</scope>
    <source>
        <strain evidence="9 10">VK13</strain>
    </source>
</reference>
<dbReference type="RefSeq" id="WP_084286126.1">
    <property type="nucleotide sequence ID" value="NZ_FWXJ01000027.1"/>
</dbReference>
<keyword evidence="4" id="KW-0680">Restriction system</keyword>
<dbReference type="InterPro" id="IPR018117">
    <property type="entry name" value="C5_DNA_meth_AS"/>
</dbReference>
<dbReference type="InterPro" id="IPR050390">
    <property type="entry name" value="C5-Methyltransferase"/>
</dbReference>
<evidence type="ECO:0000256" key="4">
    <source>
        <dbReference type="ARBA" id="ARBA00022747"/>
    </source>
</evidence>
<evidence type="ECO:0000313" key="10">
    <source>
        <dbReference type="Proteomes" id="UP000192708"/>
    </source>
</evidence>
<name>A0A1W2CS92_9BURK</name>
<dbReference type="PANTHER" id="PTHR10629:SF52">
    <property type="entry name" value="DNA (CYTOSINE-5)-METHYLTRANSFERASE 1"/>
    <property type="match status" value="1"/>
</dbReference>
<evidence type="ECO:0000256" key="3">
    <source>
        <dbReference type="ARBA" id="ARBA00022691"/>
    </source>
</evidence>
<dbReference type="Gene3D" id="3.40.50.150">
    <property type="entry name" value="Vaccinia Virus protein VP39"/>
    <property type="match status" value="1"/>
</dbReference>
<dbReference type="SUPFAM" id="SSF53335">
    <property type="entry name" value="S-adenosyl-L-methionine-dependent methyltransferases"/>
    <property type="match status" value="1"/>
</dbReference>
<evidence type="ECO:0000256" key="2">
    <source>
        <dbReference type="ARBA" id="ARBA00022679"/>
    </source>
</evidence>
<comment type="similarity">
    <text evidence="6 7">Belongs to the class I-like SAM-binding methyltransferase superfamily. C5-methyltransferase family.</text>
</comment>
<dbReference type="GO" id="GO:0032259">
    <property type="term" value="P:methylation"/>
    <property type="evidence" value="ECO:0007669"/>
    <property type="project" value="UniProtKB-KW"/>
</dbReference>
<keyword evidence="10" id="KW-1185">Reference proteome</keyword>
<evidence type="ECO:0000256" key="6">
    <source>
        <dbReference type="PROSITE-ProRule" id="PRU01016"/>
    </source>
</evidence>
<dbReference type="Gene3D" id="3.90.120.10">
    <property type="entry name" value="DNA Methylase, subunit A, domain 2"/>
    <property type="match status" value="1"/>
</dbReference>